<name>A0A2A6B5M9_PRIPA</name>
<organism evidence="3 4">
    <name type="scientific">Pristionchus pacificus</name>
    <name type="common">Parasitic nematode worm</name>
    <dbReference type="NCBI Taxonomy" id="54126"/>
    <lineage>
        <taxon>Eukaryota</taxon>
        <taxon>Metazoa</taxon>
        <taxon>Ecdysozoa</taxon>
        <taxon>Nematoda</taxon>
        <taxon>Chromadorea</taxon>
        <taxon>Rhabditida</taxon>
        <taxon>Rhabditina</taxon>
        <taxon>Diplogasteromorpha</taxon>
        <taxon>Diplogasteroidea</taxon>
        <taxon>Neodiplogasteridae</taxon>
        <taxon>Pristionchus</taxon>
    </lineage>
</organism>
<dbReference type="SUPFAM" id="SSF63763">
    <property type="entry name" value="SAND domain-like"/>
    <property type="match status" value="1"/>
</dbReference>
<feature type="region of interest" description="Disordered" evidence="2">
    <location>
        <begin position="136"/>
        <end position="174"/>
    </location>
</feature>
<accession>A0A2A6B5M9</accession>
<dbReference type="PANTHER" id="PTHR10005:SF25">
    <property type="entry name" value="SNO ONCOGENE, ISOFORM B"/>
    <property type="match status" value="1"/>
</dbReference>
<dbReference type="Pfam" id="PF08782">
    <property type="entry name" value="c-SKI_SMAD_bind"/>
    <property type="match status" value="1"/>
</dbReference>
<dbReference type="GO" id="GO:0005737">
    <property type="term" value="C:cytoplasm"/>
    <property type="evidence" value="ECO:0000318"/>
    <property type="project" value="GO_Central"/>
</dbReference>
<comment type="similarity">
    <text evidence="1">Belongs to the SKI family.</text>
</comment>
<feature type="compositionally biased region" description="Low complexity" evidence="2">
    <location>
        <begin position="915"/>
        <end position="932"/>
    </location>
</feature>
<dbReference type="GO" id="GO:0005634">
    <property type="term" value="C:nucleus"/>
    <property type="evidence" value="ECO:0000318"/>
    <property type="project" value="GO_Central"/>
</dbReference>
<dbReference type="EnsemblMetazoa" id="PPA22248.1">
    <property type="protein sequence ID" value="PPA22248.1"/>
    <property type="gene ID" value="WBGene00111802"/>
</dbReference>
<protein>
    <submittedName>
        <fullName evidence="3">C-SKI_SMAD_bind domain-containing protein</fullName>
    </submittedName>
</protein>
<feature type="region of interest" description="Disordered" evidence="2">
    <location>
        <begin position="846"/>
        <end position="937"/>
    </location>
</feature>
<dbReference type="GO" id="GO:0000978">
    <property type="term" value="F:RNA polymerase II cis-regulatory region sequence-specific DNA binding"/>
    <property type="evidence" value="ECO:0000318"/>
    <property type="project" value="GO_Central"/>
</dbReference>
<accession>A0A8R1UFM0</accession>
<reference evidence="3" key="2">
    <citation type="submission" date="2022-06" db="UniProtKB">
        <authorList>
            <consortium name="EnsemblMetazoa"/>
        </authorList>
    </citation>
    <scope>IDENTIFICATION</scope>
    <source>
        <strain evidence="3">PS312</strain>
    </source>
</reference>
<sequence length="1042" mass="118053">MKMGKYSETRYALREGWKRRPKEEKMKEDEIKDRGKVIAEFNERPEFRVAKGIVGERNREPPGPASEALPEVLDLSHYGYTNIFTHFEMGWHFDKSVSYDAMYERRVEKKRLKAEIRQIFSNEDRFRLLVKSLKEGRSKKDRQKDRDRKERDRRMDSGKSYSDDEDNIGTDLTSRRRGEFSKLRRMHMRRQEEQHDEDLDLLDALNPPLVTQTVVVPKSVSPPPPRRRIELPIGSIPLRPDIKGEKLYLPEDKSELILHWTDLIGFSSTTKFACFFISGEMHIVLPQLMMELSMGYGHDWNRLKRIIEALNIRERIVTATNAQVEILVERKIVYALEVSRPNGTKFNITVKMMRKSDVSRLLGEYLPLEEDENDNIKISRINGQMVDESMMVEHGCQGYATGRMYSTGYIRCDECTKVFKPDAFICHSHFRTETVQMIHWGFDPRKWRNYINLSGADRHNKEKITRFNNIISEAVCVEIRSKTPSVRGPSQSVILNLNENYNRRAPSPFEVGAESIGRIPQKRRTDEEEEEEEEIVVQTETIDDEIQIIEPPTKTKQFGKDDFLFKASFFLDFYVPDLFATSLSRKYTQQALKTKGVDLEGLIPCKLPQQFTQDAISNLQQSLFLQHSASVYSASVSIEEGNQFDPIRALLGLFPAKDKKVDDDFPSPFNKARDFSPPLALKSIETPPTSTAVVPYQKEDHSVVPFSSVASAFLPVNQKITYWQDVEKIARREHMSDQLDSDLRGLLQLIPPSIATRICEVVMSRDELRDVEIINAREDVRKRDAKLDLVAAQLKTCTKESDEMYLQLKKNGVEVPNIRPATPPTPSTPKVFNPIPKKFSPYPITSSASLPSSSQPLALLPPPSSAPSTPSRPSPLNGGRSLSMSSPIGIRPVPASMLGQPGPSNVIVRPQMPIQQPQRVVGQRGRPRGSSPTAPNLLSFGGLVPTSLSSLLASSQQLQQLQLQQQMQQLQPDFSAQLRLSEADAAAIMARAQLETSMSNSSGLSTPLPSVTPSNGLLTSNQDGLVYFDPQAIQQLLQQAGL</sequence>
<dbReference type="GO" id="GO:0030514">
    <property type="term" value="P:negative regulation of BMP signaling pathway"/>
    <property type="evidence" value="ECO:0000318"/>
    <property type="project" value="GO_Central"/>
</dbReference>
<feature type="compositionally biased region" description="Basic and acidic residues" evidence="2">
    <location>
        <begin position="136"/>
        <end position="157"/>
    </location>
</feature>
<evidence type="ECO:0000313" key="3">
    <source>
        <dbReference type="EnsemblMetazoa" id="PPA22248.1"/>
    </source>
</evidence>
<dbReference type="Gene3D" id="3.10.390.10">
    <property type="entry name" value="SAND domain-like"/>
    <property type="match status" value="1"/>
</dbReference>
<proteinExistence type="inferred from homology"/>
<dbReference type="InterPro" id="IPR010919">
    <property type="entry name" value="SAND-like_dom_sf"/>
</dbReference>
<dbReference type="InterPro" id="IPR023216">
    <property type="entry name" value="Tscrpt_reg_SKI_SnoN"/>
</dbReference>
<dbReference type="SMART" id="SM01046">
    <property type="entry name" value="c-SKI_SMAD_bind"/>
    <property type="match status" value="1"/>
</dbReference>
<dbReference type="GO" id="GO:0046332">
    <property type="term" value="F:SMAD binding"/>
    <property type="evidence" value="ECO:0000318"/>
    <property type="project" value="GO_Central"/>
</dbReference>
<keyword evidence="4" id="KW-1185">Reference proteome</keyword>
<feature type="compositionally biased region" description="Low complexity" evidence="2">
    <location>
        <begin position="846"/>
        <end position="858"/>
    </location>
</feature>
<evidence type="ECO:0000256" key="2">
    <source>
        <dbReference type="SAM" id="MobiDB-lite"/>
    </source>
</evidence>
<dbReference type="AlphaFoldDB" id="A0A2A6B5M9"/>
<feature type="compositionally biased region" description="Pro residues" evidence="2">
    <location>
        <begin position="859"/>
        <end position="873"/>
    </location>
</feature>
<gene>
    <name evidence="3" type="primary">WBGene00111802</name>
</gene>
<evidence type="ECO:0000313" key="4">
    <source>
        <dbReference type="Proteomes" id="UP000005239"/>
    </source>
</evidence>
<dbReference type="GO" id="GO:0000981">
    <property type="term" value="F:DNA-binding transcription factor activity, RNA polymerase II-specific"/>
    <property type="evidence" value="ECO:0000318"/>
    <property type="project" value="GO_Central"/>
</dbReference>
<dbReference type="PANTHER" id="PTHR10005">
    <property type="entry name" value="SKI ONCOGENE-RELATED"/>
    <property type="match status" value="1"/>
</dbReference>
<reference evidence="4" key="1">
    <citation type="journal article" date="2008" name="Nat. Genet.">
        <title>The Pristionchus pacificus genome provides a unique perspective on nematode lifestyle and parasitism.</title>
        <authorList>
            <person name="Dieterich C."/>
            <person name="Clifton S.W."/>
            <person name="Schuster L.N."/>
            <person name="Chinwalla A."/>
            <person name="Delehaunty K."/>
            <person name="Dinkelacker I."/>
            <person name="Fulton L."/>
            <person name="Fulton R."/>
            <person name="Godfrey J."/>
            <person name="Minx P."/>
            <person name="Mitreva M."/>
            <person name="Roeseler W."/>
            <person name="Tian H."/>
            <person name="Witte H."/>
            <person name="Yang S.P."/>
            <person name="Wilson R.K."/>
            <person name="Sommer R.J."/>
        </authorList>
    </citation>
    <scope>NUCLEOTIDE SEQUENCE [LARGE SCALE GENOMIC DNA]</scope>
    <source>
        <strain evidence="4">PS312</strain>
    </source>
</reference>
<evidence type="ECO:0000256" key="1">
    <source>
        <dbReference type="ARBA" id="ARBA00009513"/>
    </source>
</evidence>
<dbReference type="InterPro" id="IPR014890">
    <property type="entry name" value="c-SKI_SMAD4-bd_dom"/>
</dbReference>
<dbReference type="GO" id="GO:0005667">
    <property type="term" value="C:transcription regulator complex"/>
    <property type="evidence" value="ECO:0000318"/>
    <property type="project" value="GO_Central"/>
</dbReference>
<dbReference type="Proteomes" id="UP000005239">
    <property type="component" value="Unassembled WGS sequence"/>
</dbReference>